<comment type="caution">
    <text evidence="1">The sequence shown here is derived from an EMBL/GenBank/DDBJ whole genome shotgun (WGS) entry which is preliminary data.</text>
</comment>
<keyword evidence="2" id="KW-1185">Reference proteome</keyword>
<gene>
    <name evidence="1" type="ORF">CCHLO57077_00010755</name>
</gene>
<sequence>MANLAGSLTGVDYLAEPVSPAAMYSSVRAAHLILRGFGLDAKLFRTGTEYEIQSPFILLQERTKTYYPDAIEDEEFLAVRSPVLKE</sequence>
<organism evidence="1 2">
    <name type="scientific">Clonostachys chloroleuca</name>
    <dbReference type="NCBI Taxonomy" id="1926264"/>
    <lineage>
        <taxon>Eukaryota</taxon>
        <taxon>Fungi</taxon>
        <taxon>Dikarya</taxon>
        <taxon>Ascomycota</taxon>
        <taxon>Pezizomycotina</taxon>
        <taxon>Sordariomycetes</taxon>
        <taxon>Hypocreomycetidae</taxon>
        <taxon>Hypocreales</taxon>
        <taxon>Bionectriaceae</taxon>
        <taxon>Clonostachys</taxon>
    </lineage>
</organism>
<dbReference type="AlphaFoldDB" id="A0AA35M0N2"/>
<name>A0AA35M0N2_9HYPO</name>
<accession>A0AA35M0N2</accession>
<evidence type="ECO:0000313" key="2">
    <source>
        <dbReference type="Proteomes" id="UP001160390"/>
    </source>
</evidence>
<evidence type="ECO:0000313" key="1">
    <source>
        <dbReference type="EMBL" id="CAI6088303.1"/>
    </source>
</evidence>
<dbReference type="EMBL" id="CABFNP030000823">
    <property type="protein sequence ID" value="CAI6088303.1"/>
    <property type="molecule type" value="Genomic_DNA"/>
</dbReference>
<protein>
    <submittedName>
        <fullName evidence="1">Uncharacterized protein</fullName>
    </submittedName>
</protein>
<reference evidence="1" key="1">
    <citation type="submission" date="2023-01" db="EMBL/GenBank/DDBJ databases">
        <authorList>
            <person name="Piombo E."/>
        </authorList>
    </citation>
    <scope>NUCLEOTIDE SEQUENCE</scope>
</reference>
<proteinExistence type="predicted"/>
<dbReference type="Proteomes" id="UP001160390">
    <property type="component" value="Unassembled WGS sequence"/>
</dbReference>